<accession>A0A0F8Z9S6</accession>
<dbReference type="EMBL" id="LAZR01049089">
    <property type="protein sequence ID" value="KKK90473.1"/>
    <property type="molecule type" value="Genomic_DNA"/>
</dbReference>
<protein>
    <submittedName>
        <fullName evidence="1">Uncharacterized protein</fullName>
    </submittedName>
</protein>
<evidence type="ECO:0000313" key="1">
    <source>
        <dbReference type="EMBL" id="KKK90473.1"/>
    </source>
</evidence>
<comment type="caution">
    <text evidence="1">The sequence shown here is derived from an EMBL/GenBank/DDBJ whole genome shotgun (WGS) entry which is preliminary data.</text>
</comment>
<sequence length="89" mass="9870">MPPKPKKHPMVMVDWIDTCSPSGAWHDEGIIEDYSALLCQSVGWIGRKDKECIVMYATNTDRDSHGDSVGQVQAIPIGCITKITKLKVK</sequence>
<reference evidence="1" key="1">
    <citation type="journal article" date="2015" name="Nature">
        <title>Complex archaea that bridge the gap between prokaryotes and eukaryotes.</title>
        <authorList>
            <person name="Spang A."/>
            <person name="Saw J.H."/>
            <person name="Jorgensen S.L."/>
            <person name="Zaremba-Niedzwiedzka K."/>
            <person name="Martijn J."/>
            <person name="Lind A.E."/>
            <person name="van Eijk R."/>
            <person name="Schleper C."/>
            <person name="Guy L."/>
            <person name="Ettema T.J."/>
        </authorList>
    </citation>
    <scope>NUCLEOTIDE SEQUENCE</scope>
</reference>
<organism evidence="1">
    <name type="scientific">marine sediment metagenome</name>
    <dbReference type="NCBI Taxonomy" id="412755"/>
    <lineage>
        <taxon>unclassified sequences</taxon>
        <taxon>metagenomes</taxon>
        <taxon>ecological metagenomes</taxon>
    </lineage>
</organism>
<gene>
    <name evidence="1" type="ORF">LCGC14_2722650</name>
</gene>
<proteinExistence type="predicted"/>
<dbReference type="AlphaFoldDB" id="A0A0F8Z9S6"/>
<name>A0A0F8Z9S6_9ZZZZ</name>